<dbReference type="EMBL" id="AYSA01000915">
    <property type="protein sequence ID" value="ESZ89516.1"/>
    <property type="molecule type" value="Genomic_DNA"/>
</dbReference>
<evidence type="ECO:0000313" key="1">
    <source>
        <dbReference type="EMBL" id="ESZ89516.1"/>
    </source>
</evidence>
<organism evidence="1 2">
    <name type="scientific">Sclerotinia borealis (strain F-4128)</name>
    <dbReference type="NCBI Taxonomy" id="1432307"/>
    <lineage>
        <taxon>Eukaryota</taxon>
        <taxon>Fungi</taxon>
        <taxon>Dikarya</taxon>
        <taxon>Ascomycota</taxon>
        <taxon>Pezizomycotina</taxon>
        <taxon>Leotiomycetes</taxon>
        <taxon>Helotiales</taxon>
        <taxon>Sclerotiniaceae</taxon>
        <taxon>Sclerotinia</taxon>
    </lineage>
</organism>
<sequence length="808" mass="89305">MPQTLTFRDGVFDTNNGTEHYDQICAISEKAINSALVKLFAQRPSSAGEIHWQNEDVSDGQLTSTMLAPQIELDVETVNSLKFKLKLRKPTSTPTEAAAAELEDTAEIVDSNHANSIDLIPGEYSIHRLLAIIAYLDWGSPVWGESYLTKDGTQVYLDQWARDPSNNALYSQVQQLLRELGSSKRHASLLMQNMRVEVPRPKVSPEKVSFPSRRLRLRQYPYTTADKRDELKRAGTPLTGKNGNPYNCLCFCETVGDTWVLPADLLPFCGNFAWPKGDSEFGDDECLGTFVHNQLPLETAPISIHLQNVCLASFVIPLRAHWGKVTASLAERFLYPPYIDHQIDDELEKVILPKLDPTNSFFAMERQSKDQLRWKASRDAPGNNVAVAFLPSAHVFQCYKYIITALSSVIFEKLSDTCFKLTGNCHYDCRYCVGFEADIDMIGDLGGTTCPLDIPWSITIDANNYDPNSPTAIFGNCTTGIEDDSGAEGLKSSELARLVEADPRRASSHGAPDYEYVSHAVLIDEYSKKISRALQGLSNSLDSILRFKYSGSGELSFGLMGISCTSLTGNNAFTPIDYSELNEDRVTWLFSQTNNPQDTKAPVISAVYSSDTSVTKDIPHVTWTSSVAYDTNTKKATLTLKGSNNSNANVAFKSVKAVFLRMKSLNDLPLWNASCDSWSQDATSDSSWSITTDRIAQQLSTKVELINNELQFTIAPHGSDGYADPDRFIVSRNGSFTLNLSGKVNTDGKDDTYVVQLNEDWASVVVIKPLSGRADTFLIIDLKADGSSSSPYVTTQVDADIKRGVPQN</sequence>
<accession>W9C0S8</accession>
<protein>
    <submittedName>
        <fullName evidence="1">Uncharacterized protein</fullName>
    </submittedName>
</protein>
<dbReference type="Proteomes" id="UP000019487">
    <property type="component" value="Unassembled WGS sequence"/>
</dbReference>
<dbReference type="OrthoDB" id="5429442at2759"/>
<dbReference type="AlphaFoldDB" id="W9C0S8"/>
<proteinExistence type="predicted"/>
<dbReference type="HOGENOM" id="CLU_355245_0_0_1"/>
<reference evidence="1 2" key="1">
    <citation type="journal article" date="2014" name="Genome Announc.">
        <title>Draft genome sequence of Sclerotinia borealis, a psychrophilic plant pathogenic fungus.</title>
        <authorList>
            <person name="Mardanov A.V."/>
            <person name="Beletsky A.V."/>
            <person name="Kadnikov V.V."/>
            <person name="Ignatov A.N."/>
            <person name="Ravin N.V."/>
        </authorList>
    </citation>
    <scope>NUCLEOTIDE SEQUENCE [LARGE SCALE GENOMIC DNA]</scope>
    <source>
        <strain evidence="2">F-4157</strain>
    </source>
</reference>
<name>W9C0S8_SCLBF</name>
<keyword evidence="2" id="KW-1185">Reference proteome</keyword>
<comment type="caution">
    <text evidence="1">The sequence shown here is derived from an EMBL/GenBank/DDBJ whole genome shotgun (WGS) entry which is preliminary data.</text>
</comment>
<dbReference type="STRING" id="1432307.W9C0S8"/>
<evidence type="ECO:0000313" key="2">
    <source>
        <dbReference type="Proteomes" id="UP000019487"/>
    </source>
</evidence>
<gene>
    <name evidence="1" type="ORF">SBOR_10098</name>
</gene>